<dbReference type="RefSeq" id="XP_012212750.1">
    <property type="nucleotide sequence ID" value="XM_012357360.1"/>
</dbReference>
<evidence type="ECO:0000313" key="2">
    <source>
        <dbReference type="EMBL" id="KDO16541.1"/>
    </source>
</evidence>
<name>A0A067BQE1_SAPPC</name>
<keyword evidence="1" id="KW-0472">Membrane</keyword>
<dbReference type="VEuPathDB" id="FungiDB:SPRG_17946"/>
<accession>A0A067BQE1</accession>
<keyword evidence="3" id="KW-1185">Reference proteome</keyword>
<evidence type="ECO:0000313" key="3">
    <source>
        <dbReference type="Proteomes" id="UP000030745"/>
    </source>
</evidence>
<keyword evidence="1" id="KW-1133">Transmembrane helix</keyword>
<organism evidence="2 3">
    <name type="scientific">Saprolegnia parasitica (strain CBS 223.65)</name>
    <dbReference type="NCBI Taxonomy" id="695850"/>
    <lineage>
        <taxon>Eukaryota</taxon>
        <taxon>Sar</taxon>
        <taxon>Stramenopiles</taxon>
        <taxon>Oomycota</taxon>
        <taxon>Saprolegniomycetes</taxon>
        <taxon>Saprolegniales</taxon>
        <taxon>Saprolegniaceae</taxon>
        <taxon>Saprolegnia</taxon>
    </lineage>
</organism>
<feature type="transmembrane region" description="Helical" evidence="1">
    <location>
        <begin position="59"/>
        <end position="79"/>
    </location>
</feature>
<feature type="transmembrane region" description="Helical" evidence="1">
    <location>
        <begin position="30"/>
        <end position="53"/>
    </location>
</feature>
<dbReference type="Proteomes" id="UP000030745">
    <property type="component" value="Unassembled WGS sequence"/>
</dbReference>
<reference evidence="2 3" key="1">
    <citation type="journal article" date="2013" name="PLoS Genet.">
        <title>Distinctive expansion of potential virulence genes in the genome of the oomycete fish pathogen Saprolegnia parasitica.</title>
        <authorList>
            <person name="Jiang R.H."/>
            <person name="de Bruijn I."/>
            <person name="Haas B.J."/>
            <person name="Belmonte R."/>
            <person name="Lobach L."/>
            <person name="Christie J."/>
            <person name="van den Ackerveken G."/>
            <person name="Bottin A."/>
            <person name="Bulone V."/>
            <person name="Diaz-Moreno S.M."/>
            <person name="Dumas B."/>
            <person name="Fan L."/>
            <person name="Gaulin E."/>
            <person name="Govers F."/>
            <person name="Grenville-Briggs L.J."/>
            <person name="Horner N.R."/>
            <person name="Levin J.Z."/>
            <person name="Mammella M."/>
            <person name="Meijer H.J."/>
            <person name="Morris P."/>
            <person name="Nusbaum C."/>
            <person name="Oome S."/>
            <person name="Phillips A.J."/>
            <person name="van Rooyen D."/>
            <person name="Rzeszutek E."/>
            <person name="Saraiva M."/>
            <person name="Secombes C.J."/>
            <person name="Seidl M.F."/>
            <person name="Snel B."/>
            <person name="Stassen J.H."/>
            <person name="Sykes S."/>
            <person name="Tripathy S."/>
            <person name="van den Berg H."/>
            <person name="Vega-Arreguin J.C."/>
            <person name="Wawra S."/>
            <person name="Young S.K."/>
            <person name="Zeng Q."/>
            <person name="Dieguez-Uribeondo J."/>
            <person name="Russ C."/>
            <person name="Tyler B.M."/>
            <person name="van West P."/>
        </authorList>
    </citation>
    <scope>NUCLEOTIDE SEQUENCE [LARGE SCALE GENOMIC DNA]</scope>
    <source>
        <strain evidence="2 3">CBS 223.65</strain>
    </source>
</reference>
<sequence>MLTSTFGLLKGGKPSPYLESYWNRIQLPTFFLILIYVVCEFTAAFSATMRVYAGIPALFLVWVMSVSYLEVIPAVGYLLPMMRRMLTDCAYTSAPNLLFKSQGGNLKPFEPDPKFLDSANNATNATLELLAIIPKNKDKTRLFQGYETVP</sequence>
<gene>
    <name evidence="2" type="ORF">SPRG_17946</name>
</gene>
<keyword evidence="1" id="KW-0812">Transmembrane</keyword>
<protein>
    <submittedName>
        <fullName evidence="2">Uncharacterized protein</fullName>
    </submittedName>
</protein>
<dbReference type="AlphaFoldDB" id="A0A067BQE1"/>
<evidence type="ECO:0000256" key="1">
    <source>
        <dbReference type="SAM" id="Phobius"/>
    </source>
</evidence>
<dbReference type="KEGG" id="spar:SPRG_17946"/>
<dbReference type="EMBL" id="KK584059">
    <property type="protein sequence ID" value="KDO16541.1"/>
    <property type="molecule type" value="Genomic_DNA"/>
</dbReference>
<proteinExistence type="predicted"/>
<dbReference type="GeneID" id="24139473"/>